<dbReference type="EMBL" id="JBIEKR010000003">
    <property type="protein sequence ID" value="MFG6272274.1"/>
    <property type="molecule type" value="Genomic_DNA"/>
</dbReference>
<sequence>MSIFKARVEYEVTDASVKTYSFPFPYLRKEFIKVSILHTDSSITALTYGVDYSVDDLTITLVTSPSVSEHLIIYRETTTDKIITWNDGSILLAKDMNTEDAQMLHLQEEQKDYLIANALATSVTDAKETIWSAQNHRITDVSDPKEPQDTVTKHYMESVQDGFVSRNTSLLEQATTQATNAKNSASSSATSASQSASSASASFTSNQSAKKWAESTASPDNQADTDSTTGKTQSSRSWALYSKSKAQEAATSATNAKTSETKSLASEQNAKDSETNAKTSEIKAATSEVNAKTSETNAKSSETKSKDSENAARVSEQNAAESARVATENAMDFNMLKRNKAYSIGDIAYSFYIPSWARLECVKAGTTGTTVPPALGATYIAGQYITDGTAIFILDDVRDGNRVGDIVLKPTLNDGYIKANGATVKASEYPRLLKFAQDNSLCVSDSEWMDNSATKYVYDASADTLKVPNAMGRVLQGEDTLITKNAGLPNLRGSFNAKQTNPESEGGWVDGRLFSKGWHMGYPAGSGTQTHAGGEIIFNASGYSAIYGSSDTVQPPACCLIAQIKY</sequence>
<evidence type="ECO:0000313" key="4">
    <source>
        <dbReference type="Proteomes" id="UP001605989"/>
    </source>
</evidence>
<feature type="compositionally biased region" description="Polar residues" evidence="1">
    <location>
        <begin position="287"/>
        <end position="300"/>
    </location>
</feature>
<keyword evidence="4" id="KW-1185">Reference proteome</keyword>
<proteinExistence type="predicted"/>
<feature type="compositionally biased region" description="Polar residues" evidence="1">
    <location>
        <begin position="215"/>
        <end position="237"/>
    </location>
</feature>
<gene>
    <name evidence="3" type="ORF">ACGTZG_03630</name>
</gene>
<dbReference type="InterPro" id="IPR005604">
    <property type="entry name" value="Phage_T7_tail_fibre-like_N"/>
</dbReference>
<evidence type="ECO:0000313" key="3">
    <source>
        <dbReference type="EMBL" id="MFG6272274.1"/>
    </source>
</evidence>
<protein>
    <submittedName>
        <fullName evidence="3">Phage tail fiber protein</fullName>
    </submittedName>
</protein>
<organism evidence="3 4">
    <name type="scientific">Megasphaera hexanoica</name>
    <dbReference type="NCBI Taxonomy" id="1675036"/>
    <lineage>
        <taxon>Bacteria</taxon>
        <taxon>Bacillati</taxon>
        <taxon>Bacillota</taxon>
        <taxon>Negativicutes</taxon>
        <taxon>Veillonellales</taxon>
        <taxon>Veillonellaceae</taxon>
        <taxon>Megasphaera</taxon>
    </lineage>
</organism>
<reference evidence="3 4" key="1">
    <citation type="submission" date="2024-10" db="EMBL/GenBank/DDBJ databases">
        <authorList>
            <person name="Sang B.-I."/>
            <person name="Prabhaharan D."/>
        </authorList>
    </citation>
    <scope>NUCLEOTIDE SEQUENCE [LARGE SCALE GENOMIC DNA]</scope>
    <source>
        <strain evidence="3 4">MH</strain>
    </source>
</reference>
<feature type="compositionally biased region" description="Basic and acidic residues" evidence="1">
    <location>
        <begin position="301"/>
        <end position="310"/>
    </location>
</feature>
<evidence type="ECO:0000259" key="2">
    <source>
        <dbReference type="Pfam" id="PF03906"/>
    </source>
</evidence>
<comment type="caution">
    <text evidence="3">The sequence shown here is derived from an EMBL/GenBank/DDBJ whole genome shotgun (WGS) entry which is preliminary data.</text>
</comment>
<accession>A0ABW7DLM7</accession>
<feature type="domain" description="Bacteriophage T7 tail fibre protein-like N-terminal" evidence="2">
    <location>
        <begin position="12"/>
        <end position="113"/>
    </location>
</feature>
<name>A0ABW7DLM7_9FIRM</name>
<feature type="compositionally biased region" description="Polar residues" evidence="1">
    <location>
        <begin position="249"/>
        <end position="268"/>
    </location>
</feature>
<feature type="region of interest" description="Disordered" evidence="1">
    <location>
        <begin position="176"/>
        <end position="324"/>
    </location>
</feature>
<feature type="compositionally biased region" description="Low complexity" evidence="1">
    <location>
        <begin position="176"/>
        <end position="209"/>
    </location>
</feature>
<dbReference type="Proteomes" id="UP001605989">
    <property type="component" value="Unassembled WGS sequence"/>
</dbReference>
<evidence type="ECO:0000256" key="1">
    <source>
        <dbReference type="SAM" id="MobiDB-lite"/>
    </source>
</evidence>
<dbReference type="RefSeq" id="WP_162816237.1">
    <property type="nucleotide sequence ID" value="NZ_CP011940.1"/>
</dbReference>
<dbReference type="Pfam" id="PF03906">
    <property type="entry name" value="Phage_T7_tail"/>
    <property type="match status" value="1"/>
</dbReference>